<gene>
    <name evidence="1" type="ORF">DSO57_1019364</name>
</gene>
<dbReference type="EMBL" id="QTSX02001507">
    <property type="protein sequence ID" value="KAJ9080969.1"/>
    <property type="molecule type" value="Genomic_DNA"/>
</dbReference>
<comment type="caution">
    <text evidence="1">The sequence shown here is derived from an EMBL/GenBank/DDBJ whole genome shotgun (WGS) entry which is preliminary data.</text>
</comment>
<dbReference type="Proteomes" id="UP001165960">
    <property type="component" value="Unassembled WGS sequence"/>
</dbReference>
<sequence length="177" mass="19742">MTLSSLSLNQPLKWLQSCLVQCPFSPRTQLSRSQKKVWASKSPPPKHAPWLLSGMILMGLDSYFPHLSATSSLWTPLQAAIPVLHWMVSWWILPPGWELNLVTLVPLSHMGDVVACLIDTSGGIVSQETVQMSGEARSKKRSMMAMICMDVMWVISKLNSSLVSYTPQKCYLAWNGP</sequence>
<organism evidence="1 2">
    <name type="scientific">Entomophthora muscae</name>
    <dbReference type="NCBI Taxonomy" id="34485"/>
    <lineage>
        <taxon>Eukaryota</taxon>
        <taxon>Fungi</taxon>
        <taxon>Fungi incertae sedis</taxon>
        <taxon>Zoopagomycota</taxon>
        <taxon>Entomophthoromycotina</taxon>
        <taxon>Entomophthoromycetes</taxon>
        <taxon>Entomophthorales</taxon>
        <taxon>Entomophthoraceae</taxon>
        <taxon>Entomophthora</taxon>
    </lineage>
</organism>
<keyword evidence="2" id="KW-1185">Reference proteome</keyword>
<evidence type="ECO:0000313" key="2">
    <source>
        <dbReference type="Proteomes" id="UP001165960"/>
    </source>
</evidence>
<name>A0ACC2U2D1_9FUNG</name>
<accession>A0ACC2U2D1</accession>
<proteinExistence type="predicted"/>
<reference evidence="1" key="1">
    <citation type="submission" date="2022-04" db="EMBL/GenBank/DDBJ databases">
        <title>Genome of the entomopathogenic fungus Entomophthora muscae.</title>
        <authorList>
            <person name="Elya C."/>
            <person name="Lovett B.R."/>
            <person name="Lee E."/>
            <person name="Macias A.M."/>
            <person name="Hajek A.E."/>
            <person name="De Bivort B.L."/>
            <person name="Kasson M.T."/>
            <person name="De Fine Licht H.H."/>
            <person name="Stajich J.E."/>
        </authorList>
    </citation>
    <scope>NUCLEOTIDE SEQUENCE</scope>
    <source>
        <strain evidence="1">Berkeley</strain>
    </source>
</reference>
<evidence type="ECO:0000313" key="1">
    <source>
        <dbReference type="EMBL" id="KAJ9080969.1"/>
    </source>
</evidence>
<protein>
    <submittedName>
        <fullName evidence="1">Uncharacterized protein</fullName>
    </submittedName>
</protein>